<dbReference type="SUPFAM" id="SSF52343">
    <property type="entry name" value="Ferredoxin reductase-like, C-terminal NADP-linked domain"/>
    <property type="match status" value="1"/>
</dbReference>
<evidence type="ECO:0000256" key="1">
    <source>
        <dbReference type="ARBA" id="ARBA00001970"/>
    </source>
</evidence>
<evidence type="ECO:0000256" key="9">
    <source>
        <dbReference type="ARBA" id="ARBA00022617"/>
    </source>
</evidence>
<dbReference type="GO" id="GO:0020037">
    <property type="term" value="F:heme binding"/>
    <property type="evidence" value="ECO:0007669"/>
    <property type="project" value="InterPro"/>
</dbReference>
<dbReference type="STRING" id="279058.LT85_2208"/>
<proteinExistence type="inferred from homology"/>
<comment type="function">
    <text evidence="18">Is involved in NO detoxification in an aerobic process, termed nitric oxide dioxygenase (NOD) reaction that utilizes O(2) and NAD(P)H to convert NO to nitrate, which protects the bacterium from various noxious nitrogen compounds. Therefore, plays a central role in the inducible response to nitrosative stress.</text>
</comment>
<dbReference type="GO" id="GO:0071949">
    <property type="term" value="F:FAD binding"/>
    <property type="evidence" value="ECO:0007669"/>
    <property type="project" value="TreeGrafter"/>
</dbReference>
<name>A0A0A1FA27_9BURK</name>
<evidence type="ECO:0000259" key="26">
    <source>
        <dbReference type="PROSITE" id="PS51384"/>
    </source>
</evidence>
<reference evidence="28" key="1">
    <citation type="journal article" date="2014" name="Soil Biol. Biochem.">
        <title>Structure and function of bacterial communities in ageing soils: Insights from the Mendocino ecological staircase.</title>
        <authorList>
            <person name="Uroz S."/>
            <person name="Tech J.J."/>
            <person name="Sawaya N.A."/>
            <person name="Frey-Klett P."/>
            <person name="Leveau J.H.J."/>
        </authorList>
    </citation>
    <scope>NUCLEOTIDE SEQUENCE [LARGE SCALE GENOMIC DNA]</scope>
    <source>
        <strain evidence="28">Cal35</strain>
    </source>
</reference>
<accession>A0A0A1FA27</accession>
<keyword evidence="11" id="KW-0285">Flavoprotein</keyword>
<dbReference type="GO" id="GO:0009636">
    <property type="term" value="P:response to toxic substance"/>
    <property type="evidence" value="ECO:0007669"/>
    <property type="project" value="UniProtKB-KW"/>
</dbReference>
<feature type="domain" description="FAD-binding FR-type" evidence="26">
    <location>
        <begin position="149"/>
        <end position="257"/>
    </location>
</feature>
<keyword evidence="16" id="KW-0408">Iron</keyword>
<evidence type="ECO:0000256" key="2">
    <source>
        <dbReference type="ARBA" id="ARBA00001974"/>
    </source>
</evidence>
<dbReference type="InterPro" id="IPR001709">
    <property type="entry name" value="Flavoprot_Pyr_Nucl_cyt_Rdtase"/>
</dbReference>
<comment type="cofactor">
    <cofactor evidence="2">
        <name>FAD</name>
        <dbReference type="ChEBI" id="CHEBI:57692"/>
    </cofactor>
</comment>
<dbReference type="PRINTS" id="PR00410">
    <property type="entry name" value="PHEHYDRXLASE"/>
</dbReference>
<evidence type="ECO:0000259" key="25">
    <source>
        <dbReference type="PROSITE" id="PS01033"/>
    </source>
</evidence>
<evidence type="ECO:0000256" key="5">
    <source>
        <dbReference type="ARBA" id="ARBA00012229"/>
    </source>
</evidence>
<evidence type="ECO:0000256" key="8">
    <source>
        <dbReference type="ARBA" id="ARBA00022575"/>
    </source>
</evidence>
<evidence type="ECO:0000256" key="24">
    <source>
        <dbReference type="RuleBase" id="RU000356"/>
    </source>
</evidence>
<dbReference type="KEGG" id="care:LT85_2208"/>
<sequence>MLSTASRPYIAASVPVLREHGVTITRCFYQRLFVAHPELKNIFNMPNQESGTQQQALASAIFAYAANIDNPDALAPVISRIVQKHVSLGIKAEHYPIVGKHLLDAIAEILGAAATPELLAAWAEAYGLLADALIAEERKLYQAHGVEPGEYRSMTVIRKQKESETVTSFYLQASDGSELPSFQPGQYISVAVNVAELSLRQLRQYSLSDAPGTGYWRISVKREEGSPAGLVSNLLHDQYQEGDVLWVSPPCGDFVLSPESTVTPLVMISAGVGVTPMMSMLHSSLEHSPERPVNFLYATLDGQHHPLKHELNKLLLQHAQMQSYVAYERPAANDCVPQDYQQQGYLRLAAVPDALLPQNAVYFLCGPAPFMQAQRKALLERGVAEQQIQQEVFGPSLLEHLQ</sequence>
<dbReference type="GO" id="GO:0005344">
    <property type="term" value="F:oxygen carrier activity"/>
    <property type="evidence" value="ECO:0007669"/>
    <property type="project" value="UniProtKB-KW"/>
</dbReference>
<dbReference type="Proteomes" id="UP000030302">
    <property type="component" value="Chromosome"/>
</dbReference>
<evidence type="ECO:0000256" key="20">
    <source>
        <dbReference type="ARBA" id="ARBA00030929"/>
    </source>
</evidence>
<evidence type="ECO:0000256" key="6">
    <source>
        <dbReference type="ARBA" id="ARBA00014637"/>
    </source>
</evidence>
<keyword evidence="28" id="KW-1185">Reference proteome</keyword>
<dbReference type="Pfam" id="PF00175">
    <property type="entry name" value="NAD_binding_1"/>
    <property type="match status" value="1"/>
</dbReference>
<evidence type="ECO:0000256" key="4">
    <source>
        <dbReference type="ARBA" id="ARBA00008414"/>
    </source>
</evidence>
<evidence type="ECO:0000256" key="3">
    <source>
        <dbReference type="ARBA" id="ARBA00006401"/>
    </source>
</evidence>
<comment type="similarity">
    <text evidence="3">In the C-terminal section; belongs to the flavoprotein pyridine nucleotide cytochrome reductase family.</text>
</comment>
<dbReference type="PROSITE" id="PS51384">
    <property type="entry name" value="FAD_FR"/>
    <property type="match status" value="1"/>
</dbReference>
<evidence type="ECO:0000256" key="18">
    <source>
        <dbReference type="ARBA" id="ARBA00025094"/>
    </source>
</evidence>
<comment type="similarity">
    <text evidence="4">Belongs to the globin family. Two-domain flavohemoproteins subfamily.</text>
</comment>
<dbReference type="InterPro" id="IPR001433">
    <property type="entry name" value="OxRdtase_FAD/NAD-bd"/>
</dbReference>
<dbReference type="PANTHER" id="PTHR43396:SF3">
    <property type="entry name" value="FLAVOHEMOPROTEIN"/>
    <property type="match status" value="1"/>
</dbReference>
<evidence type="ECO:0000256" key="21">
    <source>
        <dbReference type="ARBA" id="ARBA00033187"/>
    </source>
</evidence>
<dbReference type="Pfam" id="PF00970">
    <property type="entry name" value="FAD_binding_6"/>
    <property type="match status" value="1"/>
</dbReference>
<evidence type="ECO:0000256" key="12">
    <source>
        <dbReference type="ARBA" id="ARBA00022723"/>
    </source>
</evidence>
<dbReference type="PANTHER" id="PTHR43396">
    <property type="entry name" value="FLAVOHEMOPROTEIN"/>
    <property type="match status" value="1"/>
</dbReference>
<dbReference type="InterPro" id="IPR012292">
    <property type="entry name" value="Globin/Proto"/>
</dbReference>
<dbReference type="PROSITE" id="PS01033">
    <property type="entry name" value="GLOBIN"/>
    <property type="match status" value="1"/>
</dbReference>
<evidence type="ECO:0000313" key="28">
    <source>
        <dbReference type="Proteomes" id="UP000030302"/>
    </source>
</evidence>
<evidence type="ECO:0000313" key="27">
    <source>
        <dbReference type="EMBL" id="AIY41366.1"/>
    </source>
</evidence>
<keyword evidence="15 27" id="KW-0560">Oxidoreductase</keyword>
<dbReference type="CDD" id="cd08922">
    <property type="entry name" value="FHb-globin"/>
    <property type="match status" value="1"/>
</dbReference>
<dbReference type="Gene3D" id="2.40.30.10">
    <property type="entry name" value="Translation factors"/>
    <property type="match status" value="1"/>
</dbReference>
<keyword evidence="7 24" id="KW-0813">Transport</keyword>
<dbReference type="EMBL" id="CP009962">
    <property type="protein sequence ID" value="AIY41366.1"/>
    <property type="molecule type" value="Genomic_DNA"/>
</dbReference>
<keyword evidence="17" id="KW-0520">NAD</keyword>
<keyword evidence="10 24" id="KW-0561">Oxygen transport</keyword>
<dbReference type="InterPro" id="IPR008333">
    <property type="entry name" value="Cbr1-like_FAD-bd_dom"/>
</dbReference>
<dbReference type="FunFam" id="2.40.30.10:FF:000034">
    <property type="entry name" value="Flavohemoprotein"/>
    <property type="match status" value="1"/>
</dbReference>
<evidence type="ECO:0000256" key="15">
    <source>
        <dbReference type="ARBA" id="ARBA00023002"/>
    </source>
</evidence>
<keyword evidence="8" id="KW-0216">Detoxification</keyword>
<evidence type="ECO:0000256" key="16">
    <source>
        <dbReference type="ARBA" id="ARBA00023004"/>
    </source>
</evidence>
<keyword evidence="14" id="KW-0521">NADP</keyword>
<dbReference type="GO" id="GO:0046872">
    <property type="term" value="F:metal ion binding"/>
    <property type="evidence" value="ECO:0007669"/>
    <property type="project" value="UniProtKB-KW"/>
</dbReference>
<dbReference type="GO" id="GO:0008941">
    <property type="term" value="F:nitric oxide dioxygenase NAD(P)H activity"/>
    <property type="evidence" value="ECO:0007669"/>
    <property type="project" value="UniProtKB-EC"/>
</dbReference>
<dbReference type="Gene3D" id="3.40.50.80">
    <property type="entry name" value="Nucleotide-binding domain of ferredoxin-NADP reductase (FNR) module"/>
    <property type="match status" value="1"/>
</dbReference>
<evidence type="ECO:0000256" key="23">
    <source>
        <dbReference type="ARBA" id="ARBA00049433"/>
    </source>
</evidence>
<dbReference type="GO" id="GO:0019825">
    <property type="term" value="F:oxygen binding"/>
    <property type="evidence" value="ECO:0007669"/>
    <property type="project" value="InterPro"/>
</dbReference>
<comment type="catalytic activity">
    <reaction evidence="22">
        <text>2 nitric oxide + NADH + 2 O2 = 2 nitrate + NAD(+) + H(+)</text>
        <dbReference type="Rhea" id="RHEA:19469"/>
        <dbReference type="ChEBI" id="CHEBI:15378"/>
        <dbReference type="ChEBI" id="CHEBI:15379"/>
        <dbReference type="ChEBI" id="CHEBI:16480"/>
        <dbReference type="ChEBI" id="CHEBI:17632"/>
        <dbReference type="ChEBI" id="CHEBI:57540"/>
        <dbReference type="ChEBI" id="CHEBI:57945"/>
        <dbReference type="EC" id="1.14.12.17"/>
    </reaction>
</comment>
<feature type="domain" description="Globin" evidence="25">
    <location>
        <begin position="1"/>
        <end position="138"/>
    </location>
</feature>
<dbReference type="InterPro" id="IPR017927">
    <property type="entry name" value="FAD-bd_FR_type"/>
</dbReference>
<dbReference type="InterPro" id="IPR039261">
    <property type="entry name" value="FNR_nucleotide-bd"/>
</dbReference>
<dbReference type="GO" id="GO:0071500">
    <property type="term" value="P:cellular response to nitrosative stress"/>
    <property type="evidence" value="ECO:0007669"/>
    <property type="project" value="TreeGrafter"/>
</dbReference>
<dbReference type="FunFam" id="3.40.50.80:FF:000010">
    <property type="entry name" value="Flavohemoprotein"/>
    <property type="match status" value="1"/>
</dbReference>
<dbReference type="PRINTS" id="PR00371">
    <property type="entry name" value="FPNCR"/>
</dbReference>
<dbReference type="SUPFAM" id="SSF63380">
    <property type="entry name" value="Riboflavin synthase domain-like"/>
    <property type="match status" value="1"/>
</dbReference>
<protein>
    <recommendedName>
        <fullName evidence="6">Flavohemoprotein</fullName>
        <ecNumber evidence="5">1.14.12.17</ecNumber>
    </recommendedName>
    <alternativeName>
        <fullName evidence="20">Flavohemoglobin</fullName>
    </alternativeName>
    <alternativeName>
        <fullName evidence="19">Hemoglobin-like protein</fullName>
    </alternativeName>
    <alternativeName>
        <fullName evidence="21">Nitric oxide dioxygenase</fullName>
    </alternativeName>
</protein>
<evidence type="ECO:0000256" key="11">
    <source>
        <dbReference type="ARBA" id="ARBA00022630"/>
    </source>
</evidence>
<organism evidence="27 28">
    <name type="scientific">Collimonas arenae</name>
    <dbReference type="NCBI Taxonomy" id="279058"/>
    <lineage>
        <taxon>Bacteria</taxon>
        <taxon>Pseudomonadati</taxon>
        <taxon>Pseudomonadota</taxon>
        <taxon>Betaproteobacteria</taxon>
        <taxon>Burkholderiales</taxon>
        <taxon>Oxalobacteraceae</taxon>
        <taxon>Collimonas</taxon>
    </lineage>
</organism>
<gene>
    <name evidence="27" type="ORF">LT85_2208</name>
</gene>
<keyword evidence="9 24" id="KW-0349">Heme</keyword>
<evidence type="ECO:0000256" key="10">
    <source>
        <dbReference type="ARBA" id="ARBA00022621"/>
    </source>
</evidence>
<dbReference type="SUPFAM" id="SSF46458">
    <property type="entry name" value="Globin-like"/>
    <property type="match status" value="1"/>
</dbReference>
<evidence type="ECO:0000256" key="17">
    <source>
        <dbReference type="ARBA" id="ARBA00023027"/>
    </source>
</evidence>
<evidence type="ECO:0000256" key="19">
    <source>
        <dbReference type="ARBA" id="ARBA00030024"/>
    </source>
</evidence>
<comment type="catalytic activity">
    <reaction evidence="23">
        <text>2 nitric oxide + NADPH + 2 O2 = 2 nitrate + NADP(+) + H(+)</text>
        <dbReference type="Rhea" id="RHEA:19465"/>
        <dbReference type="ChEBI" id="CHEBI:15378"/>
        <dbReference type="ChEBI" id="CHEBI:15379"/>
        <dbReference type="ChEBI" id="CHEBI:16480"/>
        <dbReference type="ChEBI" id="CHEBI:17632"/>
        <dbReference type="ChEBI" id="CHEBI:57783"/>
        <dbReference type="ChEBI" id="CHEBI:58349"/>
        <dbReference type="EC" id="1.14.12.17"/>
    </reaction>
</comment>
<evidence type="ECO:0000256" key="14">
    <source>
        <dbReference type="ARBA" id="ARBA00022857"/>
    </source>
</evidence>
<comment type="cofactor">
    <cofactor evidence="1">
        <name>heme b</name>
        <dbReference type="ChEBI" id="CHEBI:60344"/>
    </cofactor>
</comment>
<keyword evidence="12" id="KW-0479">Metal-binding</keyword>
<dbReference type="InterPro" id="IPR017938">
    <property type="entry name" value="Riboflavin_synthase-like_b-brl"/>
</dbReference>
<dbReference type="GO" id="GO:0046210">
    <property type="term" value="P:nitric oxide catabolic process"/>
    <property type="evidence" value="ECO:0007669"/>
    <property type="project" value="TreeGrafter"/>
</dbReference>
<dbReference type="InterPro" id="IPR009050">
    <property type="entry name" value="Globin-like_sf"/>
</dbReference>
<dbReference type="RefSeq" id="WP_038488512.1">
    <property type="nucleotide sequence ID" value="NZ_CP009962.1"/>
</dbReference>
<dbReference type="NCBIfam" id="NF009805">
    <property type="entry name" value="PRK13289.1"/>
    <property type="match status" value="1"/>
</dbReference>
<evidence type="ECO:0000256" key="7">
    <source>
        <dbReference type="ARBA" id="ARBA00022448"/>
    </source>
</evidence>
<evidence type="ECO:0000256" key="22">
    <source>
        <dbReference type="ARBA" id="ARBA00048649"/>
    </source>
</evidence>
<dbReference type="EC" id="1.14.12.17" evidence="5"/>
<dbReference type="Pfam" id="PF00042">
    <property type="entry name" value="Globin"/>
    <property type="match status" value="1"/>
</dbReference>
<dbReference type="InterPro" id="IPR000971">
    <property type="entry name" value="Globin"/>
</dbReference>
<evidence type="ECO:0000256" key="13">
    <source>
        <dbReference type="ARBA" id="ARBA00022827"/>
    </source>
</evidence>
<dbReference type="OrthoDB" id="9801223at2"/>
<keyword evidence="13" id="KW-0274">FAD</keyword>
<dbReference type="Gene3D" id="1.10.490.10">
    <property type="entry name" value="Globins"/>
    <property type="match status" value="1"/>
</dbReference>
<dbReference type="FunFam" id="1.10.490.10:FF:000003">
    <property type="entry name" value="Flavohemoprotein"/>
    <property type="match status" value="1"/>
</dbReference>
<dbReference type="CDD" id="cd06184">
    <property type="entry name" value="flavohem_like_fad_nad_binding"/>
    <property type="match status" value="1"/>
</dbReference>
<dbReference type="HOGENOM" id="CLU_003827_12_0_4"/>
<dbReference type="AlphaFoldDB" id="A0A0A1FA27"/>